<comment type="caution">
    <text evidence="1">The sequence shown here is derived from an EMBL/GenBank/DDBJ whole genome shotgun (WGS) entry which is preliminary data.</text>
</comment>
<gene>
    <name evidence="1" type="ORF">E2C01_089856</name>
</gene>
<accession>A0A5B7JNK6</accession>
<dbReference type="OrthoDB" id="10062605at2759"/>
<proteinExistence type="predicted"/>
<protein>
    <submittedName>
        <fullName evidence="1">Uncharacterized protein</fullName>
    </submittedName>
</protein>
<name>A0A5B7JNK6_PORTR</name>
<keyword evidence="2" id="KW-1185">Reference proteome</keyword>
<reference evidence="1 2" key="1">
    <citation type="submission" date="2019-05" db="EMBL/GenBank/DDBJ databases">
        <title>Another draft genome of Portunus trituberculatus and its Hox gene families provides insights of decapod evolution.</title>
        <authorList>
            <person name="Jeong J.-H."/>
            <person name="Song I."/>
            <person name="Kim S."/>
            <person name="Choi T."/>
            <person name="Kim D."/>
            <person name="Ryu S."/>
            <person name="Kim W."/>
        </authorList>
    </citation>
    <scope>NUCLEOTIDE SEQUENCE [LARGE SCALE GENOMIC DNA]</scope>
    <source>
        <tissue evidence="1">Muscle</tissue>
    </source>
</reference>
<organism evidence="1 2">
    <name type="scientific">Portunus trituberculatus</name>
    <name type="common">Swimming crab</name>
    <name type="synonym">Neptunus trituberculatus</name>
    <dbReference type="NCBI Taxonomy" id="210409"/>
    <lineage>
        <taxon>Eukaryota</taxon>
        <taxon>Metazoa</taxon>
        <taxon>Ecdysozoa</taxon>
        <taxon>Arthropoda</taxon>
        <taxon>Crustacea</taxon>
        <taxon>Multicrustacea</taxon>
        <taxon>Malacostraca</taxon>
        <taxon>Eumalacostraca</taxon>
        <taxon>Eucarida</taxon>
        <taxon>Decapoda</taxon>
        <taxon>Pleocyemata</taxon>
        <taxon>Brachyura</taxon>
        <taxon>Eubrachyura</taxon>
        <taxon>Portunoidea</taxon>
        <taxon>Portunidae</taxon>
        <taxon>Portuninae</taxon>
        <taxon>Portunus</taxon>
    </lineage>
</organism>
<evidence type="ECO:0000313" key="2">
    <source>
        <dbReference type="Proteomes" id="UP000324222"/>
    </source>
</evidence>
<evidence type="ECO:0000313" key="1">
    <source>
        <dbReference type="EMBL" id="MPC94677.1"/>
    </source>
</evidence>
<sequence length="121" mass="13309">MVRRTTADRFALEAFGNNIKTNLLGSTRIQECLYIMYMLPLFTAASEIAVTRVACLPAMSLSSSGVSSDPGELQQEVLELTHTNKRLTGENHDLTSHLTTAEETNATLRDQCRALQHALEG</sequence>
<dbReference type="Proteomes" id="UP000324222">
    <property type="component" value="Unassembled WGS sequence"/>
</dbReference>
<dbReference type="AlphaFoldDB" id="A0A5B7JNK6"/>
<dbReference type="EMBL" id="VSRR010099504">
    <property type="protein sequence ID" value="MPC94677.1"/>
    <property type="molecule type" value="Genomic_DNA"/>
</dbReference>